<comment type="pathway">
    <text evidence="10">Amine and polyamine biosynthesis; S-adenosylmethioninamine biosynthesis; S-adenosylmethioninamine from S-adenosyl-L-methionine: step 1/1.</text>
</comment>
<dbReference type="AlphaFoldDB" id="A0A0F6RBZ3"/>
<dbReference type="EC" id="4.1.1.50" evidence="10"/>
<evidence type="ECO:0000256" key="1">
    <source>
        <dbReference type="ARBA" id="ARBA00022691"/>
    </source>
</evidence>
<reference evidence="11 12" key="1">
    <citation type="submission" date="2015-02" db="EMBL/GenBank/DDBJ databases">
        <title>Complete genome sequence of Kangiella geojedonensis strain YCS-5T.</title>
        <authorList>
            <person name="Kim K.M."/>
        </authorList>
    </citation>
    <scope>NUCLEOTIDE SEQUENCE [LARGE SCALE GENOMIC DNA]</scope>
    <source>
        <strain evidence="11 12">YCS-5</strain>
    </source>
</reference>
<evidence type="ECO:0000256" key="4">
    <source>
        <dbReference type="ARBA" id="ARBA00023066"/>
    </source>
</evidence>
<dbReference type="SUPFAM" id="SSF56276">
    <property type="entry name" value="S-adenosylmethionine decarboxylase"/>
    <property type="match status" value="1"/>
</dbReference>
<dbReference type="STRING" id="914150.TQ33_1004"/>
<evidence type="ECO:0000256" key="5">
    <source>
        <dbReference type="ARBA" id="ARBA00023115"/>
    </source>
</evidence>
<keyword evidence="1 10" id="KW-0949">S-adenosyl-L-methionine</keyword>
<dbReference type="GO" id="GO:0008295">
    <property type="term" value="P:spermidine biosynthetic process"/>
    <property type="evidence" value="ECO:0007669"/>
    <property type="project" value="UniProtKB-UniRule"/>
</dbReference>
<evidence type="ECO:0000256" key="6">
    <source>
        <dbReference type="ARBA" id="ARBA00023145"/>
    </source>
</evidence>
<keyword evidence="2 10" id="KW-0210">Decarboxylase</keyword>
<keyword evidence="7 10" id="KW-0456">Lyase</keyword>
<dbReference type="InterPro" id="IPR003826">
    <property type="entry name" value="AdoMetDC_fam_prok"/>
</dbReference>
<keyword evidence="6 10" id="KW-0865">Zymogen</keyword>
<dbReference type="HAMAP" id="MF_00464">
    <property type="entry name" value="AdoMetDC_1"/>
    <property type="match status" value="1"/>
</dbReference>
<dbReference type="InterPro" id="IPR017716">
    <property type="entry name" value="S-AdoMet_deCOase_pro-enz"/>
</dbReference>
<keyword evidence="4 10" id="KW-0745">Spermidine biosynthesis</keyword>
<dbReference type="PANTHER" id="PTHR33866">
    <property type="entry name" value="S-ADENOSYLMETHIONINE DECARBOXYLASE PROENZYME"/>
    <property type="match status" value="1"/>
</dbReference>
<evidence type="ECO:0000256" key="10">
    <source>
        <dbReference type="HAMAP-Rule" id="MF_00464"/>
    </source>
</evidence>
<name>A0A0F6RBZ3_9GAMM</name>
<dbReference type="Gene3D" id="3.30.160.750">
    <property type="match status" value="1"/>
</dbReference>
<dbReference type="UniPathway" id="UPA00331">
    <property type="reaction ID" value="UER00451"/>
</dbReference>
<sequence length="157" mass="17847">MYKDFDYNQEIDPTGATDTQWPSFKNVNENDERNDHFIQRDGKQFAGTHLIIDLWGASRLDNLQVMEQAFREAVIECGATLLHIHMHHFTPNGGISGVAVLAESHISVHTWPERDYAAFDVFMCGDAEPHKATEILRKAFLPSEVSVKEILRGEVHN</sequence>
<feature type="site" description="Cleavage (non-hydrolytic); by autolysis" evidence="10">
    <location>
        <begin position="103"/>
        <end position="104"/>
    </location>
</feature>
<evidence type="ECO:0000256" key="9">
    <source>
        <dbReference type="ARBA" id="ARBA00023317"/>
    </source>
</evidence>
<evidence type="ECO:0000256" key="3">
    <source>
        <dbReference type="ARBA" id="ARBA00022813"/>
    </source>
</evidence>
<protein>
    <recommendedName>
        <fullName evidence="10">S-adenosylmethionine decarboxylase proenzyme</fullName>
        <shortName evidence="10">AdoMetDC</shortName>
        <shortName evidence="10">SAMDC</shortName>
        <ecNumber evidence="10">4.1.1.50</ecNumber>
    </recommendedName>
    <component>
        <recommendedName>
            <fullName evidence="10">S-adenosylmethionine decarboxylase beta chain</fullName>
        </recommendedName>
    </component>
    <component>
        <recommendedName>
            <fullName evidence="10">S-adenosylmethionine decarboxylase alpha chain</fullName>
        </recommendedName>
    </component>
</protein>
<evidence type="ECO:0000313" key="11">
    <source>
        <dbReference type="EMBL" id="AKE51968.1"/>
    </source>
</evidence>
<keyword evidence="8 10" id="KW-0704">Schiff base</keyword>
<dbReference type="KEGG" id="kge:TQ33_1004"/>
<dbReference type="Pfam" id="PF02675">
    <property type="entry name" value="AdoMet_dc"/>
    <property type="match status" value="1"/>
</dbReference>
<comment type="PTM">
    <text evidence="10">Is synthesized initially as an inactive proenzyme. Formation of the active enzyme involves a self-maturation process in which the active site pyruvoyl group is generated from an internal serine residue via an autocatalytic post-translational modification. Two non-identical subunits are generated from the proenzyme in this reaction, and the pyruvate is formed at the N-terminus of the alpha chain, which is derived from the carboxyl end of the proenzyme. The post-translation cleavage follows an unusual pathway, termed non-hydrolytic serinolysis, in which the side chain hydroxyl group of the serine supplies its oxygen atom to form the C-terminus of the beta chain, while the remainder of the serine residue undergoes an oxidative deamination to produce ammonia and the pyruvoyl group blocking the N-terminus of the alpha chain.</text>
</comment>
<comment type="cofactor">
    <cofactor evidence="10">
        <name>pyruvate</name>
        <dbReference type="ChEBI" id="CHEBI:15361"/>
    </cofactor>
    <text evidence="10">Binds 1 pyruvoyl group covalently per subunit.</text>
</comment>
<dbReference type="PATRIC" id="fig|914150.5.peg.1018"/>
<dbReference type="Gene3D" id="3.30.360.110">
    <property type="entry name" value="S-adenosylmethionine decarboxylase domain"/>
    <property type="match status" value="1"/>
</dbReference>
<dbReference type="InterPro" id="IPR016067">
    <property type="entry name" value="S-AdoMet_deCO2ase_core"/>
</dbReference>
<dbReference type="OrthoDB" id="278697at2"/>
<comment type="function">
    <text evidence="10">Catalyzes the decarboxylation of S-adenosylmethionine to S-adenosylmethioninamine (dcAdoMet), the propylamine donor required for the synthesis of the polyamines spermine and spermidine from the diamine putrescine.</text>
</comment>
<keyword evidence="5 10" id="KW-0620">Polyamine biosynthesis</keyword>
<gene>
    <name evidence="10" type="primary">speH</name>
    <name evidence="11" type="ORF">TQ33_1004</name>
</gene>
<evidence type="ECO:0000256" key="7">
    <source>
        <dbReference type="ARBA" id="ARBA00023239"/>
    </source>
</evidence>
<dbReference type="PANTHER" id="PTHR33866:SF2">
    <property type="entry name" value="S-ADENOSYLMETHIONINE DECARBOXYLASE PROENZYME"/>
    <property type="match status" value="1"/>
</dbReference>
<dbReference type="Proteomes" id="UP000034071">
    <property type="component" value="Chromosome"/>
</dbReference>
<accession>A0A0F6RBZ3</accession>
<feature type="chain" id="PRO_5023541566" description="S-adenosylmethionine decarboxylase alpha chain" evidence="10">
    <location>
        <begin position="104"/>
        <end position="157"/>
    </location>
</feature>
<proteinExistence type="inferred from homology"/>
<keyword evidence="9 10" id="KW-0670">Pyruvate</keyword>
<comment type="subunit">
    <text evidence="10">Heterotetramer of two alpha and two beta chains arranged as a dimer of alpha/beta heterodimers.</text>
</comment>
<dbReference type="EMBL" id="CP010975">
    <property type="protein sequence ID" value="AKE51968.1"/>
    <property type="molecule type" value="Genomic_DNA"/>
</dbReference>
<keyword evidence="3 10" id="KW-0068">Autocatalytic cleavage</keyword>
<dbReference type="GO" id="GO:0004014">
    <property type="term" value="F:adenosylmethionine decarboxylase activity"/>
    <property type="evidence" value="ECO:0007669"/>
    <property type="project" value="UniProtKB-UniRule"/>
</dbReference>
<comment type="catalytic activity">
    <reaction evidence="10">
        <text>S-adenosyl-L-methionine + H(+) = S-adenosyl 3-(methylsulfanyl)propylamine + CO2</text>
        <dbReference type="Rhea" id="RHEA:15981"/>
        <dbReference type="ChEBI" id="CHEBI:15378"/>
        <dbReference type="ChEBI" id="CHEBI:16526"/>
        <dbReference type="ChEBI" id="CHEBI:57443"/>
        <dbReference type="ChEBI" id="CHEBI:59789"/>
        <dbReference type="EC" id="4.1.1.50"/>
    </reaction>
</comment>
<dbReference type="InterPro" id="IPR042284">
    <property type="entry name" value="AdoMetDC_N"/>
</dbReference>
<dbReference type="HOGENOM" id="CLU_125470_0_0_6"/>
<feature type="active site" description="Schiff-base intermediate with substrate; via pyruvic acid" evidence="10">
    <location>
        <position position="104"/>
    </location>
</feature>
<feature type="active site" description="Proton donor; for catalytic activity" evidence="10">
    <location>
        <position position="124"/>
    </location>
</feature>
<feature type="active site" description="Proton acceptor; for processing activity" evidence="10">
    <location>
        <position position="109"/>
    </location>
</feature>
<comment type="similarity">
    <text evidence="10">Belongs to the prokaryotic AdoMetDC family. Type 1 subfamily.</text>
</comment>
<evidence type="ECO:0000256" key="2">
    <source>
        <dbReference type="ARBA" id="ARBA00022793"/>
    </source>
</evidence>
<organism evidence="11 12">
    <name type="scientific">Kangiella geojedonensis</name>
    <dbReference type="NCBI Taxonomy" id="914150"/>
    <lineage>
        <taxon>Bacteria</taxon>
        <taxon>Pseudomonadati</taxon>
        <taxon>Pseudomonadota</taxon>
        <taxon>Gammaproteobacteria</taxon>
        <taxon>Kangiellales</taxon>
        <taxon>Kangiellaceae</taxon>
        <taxon>Kangiella</taxon>
    </lineage>
</organism>
<dbReference type="RefSeq" id="WP_046561088.1">
    <property type="nucleotide sequence ID" value="NZ_CP010975.1"/>
</dbReference>
<feature type="modified residue" description="Pyruvic acid (Ser); by autocatalysis" evidence="10">
    <location>
        <position position="104"/>
    </location>
</feature>
<evidence type="ECO:0000256" key="8">
    <source>
        <dbReference type="ARBA" id="ARBA00023270"/>
    </source>
</evidence>
<dbReference type="GO" id="GO:0005829">
    <property type="term" value="C:cytosol"/>
    <property type="evidence" value="ECO:0007669"/>
    <property type="project" value="TreeGrafter"/>
</dbReference>
<dbReference type="InterPro" id="IPR042286">
    <property type="entry name" value="AdoMetDC_C"/>
</dbReference>
<evidence type="ECO:0000313" key="12">
    <source>
        <dbReference type="Proteomes" id="UP000034071"/>
    </source>
</evidence>
<feature type="chain" id="PRO_5023541565" description="S-adenosylmethionine decarboxylase beta chain" evidence="10">
    <location>
        <begin position="1"/>
        <end position="103"/>
    </location>
</feature>
<dbReference type="NCBIfam" id="TIGR03330">
    <property type="entry name" value="SAM_DCase_Bsu"/>
    <property type="match status" value="1"/>
</dbReference>
<keyword evidence="12" id="KW-1185">Reference proteome</keyword>